<gene>
    <name evidence="1" type="ORF">I553_7659</name>
</gene>
<reference evidence="1" key="1">
    <citation type="submission" date="2014-01" db="EMBL/GenBank/DDBJ databases">
        <authorList>
            <person name="Brown-Elliot B."/>
            <person name="Wallace R."/>
            <person name="Lenaerts A."/>
            <person name="Ordway D."/>
            <person name="DeGroote M.A."/>
            <person name="Parker T."/>
            <person name="Sizemore C."/>
            <person name="Tallon L.J."/>
            <person name="Sadzewicz L.K."/>
            <person name="Sengamalay N."/>
            <person name="Fraser C.M."/>
            <person name="Hine E."/>
            <person name="Shefchek K.A."/>
            <person name="Das S.P."/>
            <person name="Tettelin H."/>
        </authorList>
    </citation>
    <scope>NUCLEOTIDE SEQUENCE [LARGE SCALE GENOMIC DNA]</scope>
    <source>
        <strain evidence="1">4042</strain>
    </source>
</reference>
<organism evidence="1">
    <name type="scientific">Mycobacterium xenopi 4042</name>
    <dbReference type="NCBI Taxonomy" id="1299334"/>
    <lineage>
        <taxon>Bacteria</taxon>
        <taxon>Bacillati</taxon>
        <taxon>Actinomycetota</taxon>
        <taxon>Actinomycetes</taxon>
        <taxon>Mycobacteriales</taxon>
        <taxon>Mycobacteriaceae</taxon>
        <taxon>Mycobacterium</taxon>
    </lineage>
</organism>
<name>X8ANS3_MYCXE</name>
<comment type="caution">
    <text evidence="1">The sequence shown here is derived from an EMBL/GenBank/DDBJ whole genome shotgun (WGS) entry which is preliminary data.</text>
</comment>
<proteinExistence type="predicted"/>
<dbReference type="PATRIC" id="fig|1299334.3.peg.5036"/>
<dbReference type="EMBL" id="JAOB01000047">
    <property type="protein sequence ID" value="EUA33249.1"/>
    <property type="molecule type" value="Genomic_DNA"/>
</dbReference>
<protein>
    <submittedName>
        <fullName evidence="1">Uncharacterized protein</fullName>
    </submittedName>
</protein>
<dbReference type="AlphaFoldDB" id="X8ANS3"/>
<accession>X8ANS3</accession>
<sequence>MTRQRIWSLSPCTMMLALTAGRVVLIVCDQGSGTALT</sequence>
<evidence type="ECO:0000313" key="1">
    <source>
        <dbReference type="EMBL" id="EUA33249.1"/>
    </source>
</evidence>